<evidence type="ECO:0000259" key="2">
    <source>
        <dbReference type="Pfam" id="PF02470"/>
    </source>
</evidence>
<evidence type="ECO:0000313" key="5">
    <source>
        <dbReference type="Proteomes" id="UP001500212"/>
    </source>
</evidence>
<keyword evidence="1" id="KW-1133">Transmembrane helix</keyword>
<evidence type="ECO:0000313" key="4">
    <source>
        <dbReference type="EMBL" id="GAA4606408.1"/>
    </source>
</evidence>
<proteinExistence type="predicted"/>
<dbReference type="Pfam" id="PF02470">
    <property type="entry name" value="MlaD"/>
    <property type="match status" value="1"/>
</dbReference>
<keyword evidence="5" id="KW-1185">Reference proteome</keyword>
<dbReference type="PANTHER" id="PTHR33371">
    <property type="entry name" value="INTERMEMBRANE PHOSPHOLIPID TRANSPORT SYSTEM BINDING PROTEIN MLAD-RELATED"/>
    <property type="match status" value="1"/>
</dbReference>
<comment type="caution">
    <text evidence="4">The sequence shown here is derived from an EMBL/GenBank/DDBJ whole genome shotgun (WGS) entry which is preliminary data.</text>
</comment>
<dbReference type="NCBIfam" id="TIGR00996">
    <property type="entry name" value="Mtu_fam_mce"/>
    <property type="match status" value="1"/>
</dbReference>
<dbReference type="InterPro" id="IPR005693">
    <property type="entry name" value="Mce"/>
</dbReference>
<dbReference type="RefSeq" id="WP_345352663.1">
    <property type="nucleotide sequence ID" value="NZ_BAABHJ010000005.1"/>
</dbReference>
<keyword evidence="1" id="KW-0812">Transmembrane</keyword>
<name>A0ABP8TIW0_9ACTN</name>
<dbReference type="InterPro" id="IPR024516">
    <property type="entry name" value="Mce_C"/>
</dbReference>
<evidence type="ECO:0000259" key="3">
    <source>
        <dbReference type="Pfam" id="PF11887"/>
    </source>
</evidence>
<accession>A0ABP8TIW0</accession>
<dbReference type="PANTHER" id="PTHR33371:SF19">
    <property type="entry name" value="MCE-FAMILY PROTEIN MCE4A"/>
    <property type="match status" value="1"/>
</dbReference>
<dbReference type="EMBL" id="BAABHJ010000005">
    <property type="protein sequence ID" value="GAA4606408.1"/>
    <property type="molecule type" value="Genomic_DNA"/>
</dbReference>
<keyword evidence="1" id="KW-0472">Membrane</keyword>
<feature type="domain" description="Mce/MlaD" evidence="2">
    <location>
        <begin position="46"/>
        <end position="123"/>
    </location>
</feature>
<protein>
    <submittedName>
        <fullName evidence="4">MCE family protein</fullName>
    </submittedName>
</protein>
<evidence type="ECO:0000256" key="1">
    <source>
        <dbReference type="SAM" id="Phobius"/>
    </source>
</evidence>
<dbReference type="InterPro" id="IPR052336">
    <property type="entry name" value="MlaD_Phospholipid_Transporter"/>
</dbReference>
<feature type="transmembrane region" description="Helical" evidence="1">
    <location>
        <begin position="18"/>
        <end position="38"/>
    </location>
</feature>
<sequence length="435" mass="47009">MSYTPPFGSWSERLRYRLYGLAFVLVVLLLVVLMVMQYNKAFTPVYHVTVDSDRAGLQLVPHSDVKVRGLIVGEVRKIRQTQNGAAIDLAIDPGKARLIPAASSARMLPKTVFGEKFVDIVPPAGTLGGRHLKNGDVIPQDRSTTAVEVNQVLNDVMPILDEVEPAKLNATLNALATALQGRGDQIGQMLVDADDYLKRLNPHLPTVIHDLRQLAVVSDNLNGAAPDLISIMQNLQTTNRTIVDKEPQLVAALDKGIGLTGQATEFTADNEPRLVGAMIANRKALALVAKYSPGVPCVFQGMAKLTPRLIDAMGGRQPGVHVTLELVKPRPGYKPGLDRPEFKDYRNPRCYGLPNPKVPFPQYQELDGTEDDQWWAGGAGRSLSSVLVKPGSSTDDDSLLKSLMGPAMGTSAGQVSDLATLLYKPAANGMVVTVK</sequence>
<dbReference type="Pfam" id="PF11887">
    <property type="entry name" value="Mce4_CUP1"/>
    <property type="match status" value="1"/>
</dbReference>
<dbReference type="Proteomes" id="UP001500212">
    <property type="component" value="Unassembled WGS sequence"/>
</dbReference>
<organism evidence="4 5">
    <name type="scientific">Actinoallomurus liliacearum</name>
    <dbReference type="NCBI Taxonomy" id="1080073"/>
    <lineage>
        <taxon>Bacteria</taxon>
        <taxon>Bacillati</taxon>
        <taxon>Actinomycetota</taxon>
        <taxon>Actinomycetes</taxon>
        <taxon>Streptosporangiales</taxon>
        <taxon>Thermomonosporaceae</taxon>
        <taxon>Actinoallomurus</taxon>
    </lineage>
</organism>
<gene>
    <name evidence="4" type="ORF">GCM10023195_23050</name>
</gene>
<reference evidence="5" key="1">
    <citation type="journal article" date="2019" name="Int. J. Syst. Evol. Microbiol.">
        <title>The Global Catalogue of Microorganisms (GCM) 10K type strain sequencing project: providing services to taxonomists for standard genome sequencing and annotation.</title>
        <authorList>
            <consortium name="The Broad Institute Genomics Platform"/>
            <consortium name="The Broad Institute Genome Sequencing Center for Infectious Disease"/>
            <person name="Wu L."/>
            <person name="Ma J."/>
        </authorList>
    </citation>
    <scope>NUCLEOTIDE SEQUENCE [LARGE SCALE GENOMIC DNA]</scope>
    <source>
        <strain evidence="5">JCM 17938</strain>
    </source>
</reference>
<dbReference type="InterPro" id="IPR003399">
    <property type="entry name" value="Mce/MlaD"/>
</dbReference>
<feature type="domain" description="Mammalian cell entry C-terminal" evidence="3">
    <location>
        <begin position="130"/>
        <end position="348"/>
    </location>
</feature>